<comment type="caution">
    <text evidence="1">The sequence shown here is derived from an EMBL/GenBank/DDBJ whole genome shotgun (WGS) entry which is preliminary data.</text>
</comment>
<name>A0A5B7E2R2_PORTR</name>
<evidence type="ECO:0000313" key="1">
    <source>
        <dbReference type="EMBL" id="MPC28291.1"/>
    </source>
</evidence>
<sequence length="90" mass="10166">MYEPMFCFSYYTRRSMHCLSYHLRRTFSGEAANQGEAVPSVQINTESLLDIPGKRALILKLAPNIYTLGSVCIPPWPVLLGEAAARKRFT</sequence>
<keyword evidence="2" id="KW-1185">Reference proteome</keyword>
<organism evidence="1 2">
    <name type="scientific">Portunus trituberculatus</name>
    <name type="common">Swimming crab</name>
    <name type="synonym">Neptunus trituberculatus</name>
    <dbReference type="NCBI Taxonomy" id="210409"/>
    <lineage>
        <taxon>Eukaryota</taxon>
        <taxon>Metazoa</taxon>
        <taxon>Ecdysozoa</taxon>
        <taxon>Arthropoda</taxon>
        <taxon>Crustacea</taxon>
        <taxon>Multicrustacea</taxon>
        <taxon>Malacostraca</taxon>
        <taxon>Eumalacostraca</taxon>
        <taxon>Eucarida</taxon>
        <taxon>Decapoda</taxon>
        <taxon>Pleocyemata</taxon>
        <taxon>Brachyura</taxon>
        <taxon>Eubrachyura</taxon>
        <taxon>Portunoidea</taxon>
        <taxon>Portunidae</taxon>
        <taxon>Portuninae</taxon>
        <taxon>Portunus</taxon>
    </lineage>
</organism>
<proteinExistence type="predicted"/>
<dbReference type="AlphaFoldDB" id="A0A5B7E2R2"/>
<dbReference type="Proteomes" id="UP000324222">
    <property type="component" value="Unassembled WGS sequence"/>
</dbReference>
<evidence type="ECO:0000313" key="2">
    <source>
        <dbReference type="Proteomes" id="UP000324222"/>
    </source>
</evidence>
<gene>
    <name evidence="1" type="ORF">E2C01_021492</name>
</gene>
<accession>A0A5B7E2R2</accession>
<dbReference type="EMBL" id="VSRR010001887">
    <property type="protein sequence ID" value="MPC28291.1"/>
    <property type="molecule type" value="Genomic_DNA"/>
</dbReference>
<reference evidence="1 2" key="1">
    <citation type="submission" date="2019-05" db="EMBL/GenBank/DDBJ databases">
        <title>Another draft genome of Portunus trituberculatus and its Hox gene families provides insights of decapod evolution.</title>
        <authorList>
            <person name="Jeong J.-H."/>
            <person name="Song I."/>
            <person name="Kim S."/>
            <person name="Choi T."/>
            <person name="Kim D."/>
            <person name="Ryu S."/>
            <person name="Kim W."/>
        </authorList>
    </citation>
    <scope>NUCLEOTIDE SEQUENCE [LARGE SCALE GENOMIC DNA]</scope>
    <source>
        <tissue evidence="1">Muscle</tissue>
    </source>
</reference>
<protein>
    <submittedName>
        <fullName evidence="1">Uncharacterized protein</fullName>
    </submittedName>
</protein>